<evidence type="ECO:0000259" key="8">
    <source>
        <dbReference type="Pfam" id="PF00082"/>
    </source>
</evidence>
<dbReference type="Pfam" id="PF00082">
    <property type="entry name" value="Peptidase_S8"/>
    <property type="match status" value="1"/>
</dbReference>
<protein>
    <submittedName>
        <fullName evidence="9">S8 family serine peptidase</fullName>
    </submittedName>
</protein>
<evidence type="ECO:0000313" key="9">
    <source>
        <dbReference type="EMBL" id="MFC5287163.1"/>
    </source>
</evidence>
<dbReference type="EMBL" id="JBHSKF010000003">
    <property type="protein sequence ID" value="MFC5287163.1"/>
    <property type="molecule type" value="Genomic_DNA"/>
</dbReference>
<evidence type="ECO:0000256" key="2">
    <source>
        <dbReference type="ARBA" id="ARBA00022670"/>
    </source>
</evidence>
<feature type="active site" description="Charge relay system" evidence="5">
    <location>
        <position position="466"/>
    </location>
</feature>
<feature type="signal peptide" evidence="7">
    <location>
        <begin position="1"/>
        <end position="26"/>
    </location>
</feature>
<feature type="active site" description="Charge relay system" evidence="5">
    <location>
        <position position="214"/>
    </location>
</feature>
<evidence type="ECO:0000256" key="5">
    <source>
        <dbReference type="PROSITE-ProRule" id="PRU01240"/>
    </source>
</evidence>
<keyword evidence="3 5" id="KW-0378">Hydrolase</keyword>
<gene>
    <name evidence="9" type="ORF">ACFPM7_08895</name>
</gene>
<name>A0ABW0ELD9_9PSEU</name>
<dbReference type="InterPro" id="IPR036852">
    <property type="entry name" value="Peptidase_S8/S53_dom_sf"/>
</dbReference>
<keyword evidence="4 5" id="KW-0720">Serine protease</keyword>
<dbReference type="RefSeq" id="WP_378245824.1">
    <property type="nucleotide sequence ID" value="NZ_JBHSKF010000003.1"/>
</dbReference>
<evidence type="ECO:0000256" key="3">
    <source>
        <dbReference type="ARBA" id="ARBA00022801"/>
    </source>
</evidence>
<dbReference type="InterPro" id="IPR015500">
    <property type="entry name" value="Peptidase_S8_subtilisin-rel"/>
</dbReference>
<dbReference type="InterPro" id="IPR050131">
    <property type="entry name" value="Peptidase_S8_subtilisin-like"/>
</dbReference>
<dbReference type="PROSITE" id="PS00138">
    <property type="entry name" value="SUBTILASE_SER"/>
    <property type="match status" value="1"/>
</dbReference>
<evidence type="ECO:0000256" key="1">
    <source>
        <dbReference type="ARBA" id="ARBA00011073"/>
    </source>
</evidence>
<dbReference type="PROSITE" id="PS00136">
    <property type="entry name" value="SUBTILASE_ASP"/>
    <property type="match status" value="1"/>
</dbReference>
<keyword evidence="10" id="KW-1185">Reference proteome</keyword>
<dbReference type="InterPro" id="IPR000209">
    <property type="entry name" value="Peptidase_S8/S53_dom"/>
</dbReference>
<dbReference type="PRINTS" id="PR00723">
    <property type="entry name" value="SUBTILISIN"/>
</dbReference>
<sequence>MRRARAAVIPVVLAVAAAIPALPAAAAPPVEYSVLLAEGADPGPAVRAVVAAGGTVISANAPAGLVTATASADLSSIVDKTPGVEAVARSRPIGQAPKAPALRSVEREHHLARAGRNPRPGAAAMDPLDTELWGLTAVRSHLARTEQPGDKRVRVGVLDTGVDAAHPDIAANFDRQRSRNFARDLPADDNGVPIDGPCEARGCVDPADVDENGHGTHVAATIAAPADGFGISGVAPNVSIVNIRGGQDSGYFFLQPVIDGITYAADAGIDVLNMSFYIDPWLYHCESSTADTPDQRIQQRIAIRAVRRAMAYADHRGVTMIVSVGNEHTDLGAPGRDADSPNFPPGSEHDREIDNDTCFVLPVENEHAIGVAAVGPTMAKADYANHGAERVVVTAPGGYFRDGLGTDWYRTNENLILSAYPREVAVRDGAVGADGEITTEGAALGVRKACRDDGTCGYYQYLQGTSMAAPHASGVAALIVAEFGAYRPDDVRMPPASVRRILESTAAPLACPVPATVDYADVDRPAEYTATCTGTTELNSFHGHGIVDAWNAVTRGKP</sequence>
<keyword evidence="2 5" id="KW-0645">Protease</keyword>
<organism evidence="9 10">
    <name type="scientific">Actinokineospora guangxiensis</name>
    <dbReference type="NCBI Taxonomy" id="1490288"/>
    <lineage>
        <taxon>Bacteria</taxon>
        <taxon>Bacillati</taxon>
        <taxon>Actinomycetota</taxon>
        <taxon>Actinomycetes</taxon>
        <taxon>Pseudonocardiales</taxon>
        <taxon>Pseudonocardiaceae</taxon>
        <taxon>Actinokineospora</taxon>
    </lineage>
</organism>
<dbReference type="PROSITE" id="PS51892">
    <property type="entry name" value="SUBTILASE"/>
    <property type="match status" value="1"/>
</dbReference>
<dbReference type="SUPFAM" id="SSF52743">
    <property type="entry name" value="Subtilisin-like"/>
    <property type="match status" value="1"/>
</dbReference>
<proteinExistence type="inferred from homology"/>
<feature type="active site" description="Charge relay system" evidence="5">
    <location>
        <position position="159"/>
    </location>
</feature>
<dbReference type="InterPro" id="IPR023828">
    <property type="entry name" value="Peptidase_S8_Ser-AS"/>
</dbReference>
<comment type="similarity">
    <text evidence="1 5 6">Belongs to the peptidase S8 family.</text>
</comment>
<comment type="caution">
    <text evidence="9">The sequence shown here is derived from an EMBL/GenBank/DDBJ whole genome shotgun (WGS) entry which is preliminary data.</text>
</comment>
<keyword evidence="7" id="KW-0732">Signal</keyword>
<evidence type="ECO:0000256" key="7">
    <source>
        <dbReference type="SAM" id="SignalP"/>
    </source>
</evidence>
<evidence type="ECO:0000313" key="10">
    <source>
        <dbReference type="Proteomes" id="UP001596157"/>
    </source>
</evidence>
<reference evidence="10" key="1">
    <citation type="journal article" date="2019" name="Int. J. Syst. Evol. Microbiol.">
        <title>The Global Catalogue of Microorganisms (GCM) 10K type strain sequencing project: providing services to taxonomists for standard genome sequencing and annotation.</title>
        <authorList>
            <consortium name="The Broad Institute Genomics Platform"/>
            <consortium name="The Broad Institute Genome Sequencing Center for Infectious Disease"/>
            <person name="Wu L."/>
            <person name="Ma J."/>
        </authorList>
    </citation>
    <scope>NUCLEOTIDE SEQUENCE [LARGE SCALE GENOMIC DNA]</scope>
    <source>
        <strain evidence="10">CCUG 59778</strain>
    </source>
</reference>
<dbReference type="PANTHER" id="PTHR43806">
    <property type="entry name" value="PEPTIDASE S8"/>
    <property type="match status" value="1"/>
</dbReference>
<feature type="chain" id="PRO_5046045971" evidence="7">
    <location>
        <begin position="27"/>
        <end position="558"/>
    </location>
</feature>
<evidence type="ECO:0000256" key="4">
    <source>
        <dbReference type="ARBA" id="ARBA00022825"/>
    </source>
</evidence>
<dbReference type="PANTHER" id="PTHR43806:SF11">
    <property type="entry name" value="CEREVISIN-RELATED"/>
    <property type="match status" value="1"/>
</dbReference>
<feature type="domain" description="Peptidase S8/S53" evidence="8">
    <location>
        <begin position="151"/>
        <end position="522"/>
    </location>
</feature>
<dbReference type="Proteomes" id="UP001596157">
    <property type="component" value="Unassembled WGS sequence"/>
</dbReference>
<dbReference type="Gene3D" id="3.40.50.200">
    <property type="entry name" value="Peptidase S8/S53 domain"/>
    <property type="match status" value="1"/>
</dbReference>
<dbReference type="InterPro" id="IPR023827">
    <property type="entry name" value="Peptidase_S8_Asp-AS"/>
</dbReference>
<evidence type="ECO:0000256" key="6">
    <source>
        <dbReference type="RuleBase" id="RU003355"/>
    </source>
</evidence>
<accession>A0ABW0ELD9</accession>